<evidence type="ECO:0000259" key="1">
    <source>
        <dbReference type="Pfam" id="PF12705"/>
    </source>
</evidence>
<evidence type="ECO:0000313" key="2">
    <source>
        <dbReference type="EMBL" id="KKN44533.1"/>
    </source>
</evidence>
<comment type="caution">
    <text evidence="2">The sequence shown here is derived from an EMBL/GenBank/DDBJ whole genome shotgun (WGS) entry which is preliminary data.</text>
</comment>
<protein>
    <recommendedName>
        <fullName evidence="1">PD-(D/E)XK endonuclease-like domain-containing protein</fullName>
    </recommendedName>
</protein>
<organism evidence="2">
    <name type="scientific">marine sediment metagenome</name>
    <dbReference type="NCBI Taxonomy" id="412755"/>
    <lineage>
        <taxon>unclassified sequences</taxon>
        <taxon>metagenomes</taxon>
        <taxon>ecological metagenomes</taxon>
    </lineage>
</organism>
<dbReference type="Gene3D" id="3.90.320.10">
    <property type="match status" value="1"/>
</dbReference>
<dbReference type="AlphaFoldDB" id="A0A0F9TT32"/>
<reference evidence="2" key="1">
    <citation type="journal article" date="2015" name="Nature">
        <title>Complex archaea that bridge the gap between prokaryotes and eukaryotes.</title>
        <authorList>
            <person name="Spang A."/>
            <person name="Saw J.H."/>
            <person name="Jorgensen S.L."/>
            <person name="Zaremba-Niedzwiedzka K."/>
            <person name="Martijn J."/>
            <person name="Lind A.E."/>
            <person name="van Eijk R."/>
            <person name="Schleper C."/>
            <person name="Guy L."/>
            <person name="Ettema T.J."/>
        </authorList>
    </citation>
    <scope>NUCLEOTIDE SEQUENCE</scope>
</reference>
<name>A0A0F9TT32_9ZZZZ</name>
<dbReference type="InterPro" id="IPR038726">
    <property type="entry name" value="PDDEXK_AddAB-type"/>
</dbReference>
<sequence>MSPLVNFICPDKEIRSISECLVQCPRPEGRCLSLPTLHTVGKGRKWKGKTSTTQDLNPTRMEYLQITKPYGIDPFSMAFALLGTRHHGRLEEVAKKLEGLKAELKVAGEVTGIIDLLEPINGKDEYRLIDYKTFGSYAVAKQMNIKEGGEYDRLKLALQTNNYRIMASDLGFNITELWCQITVRDGNTQSAHQNGIHFNLIMLPVKILDDEYVREYFLTKSFALVSAVEKGVMPELCDFQERWNGRRCKGYCSVSKFCPEGAKVTKVTLEE</sequence>
<accession>A0A0F9TT32</accession>
<proteinExistence type="predicted"/>
<dbReference type="Pfam" id="PF12705">
    <property type="entry name" value="PDDEXK_1"/>
    <property type="match status" value="1"/>
</dbReference>
<dbReference type="InterPro" id="IPR011604">
    <property type="entry name" value="PDDEXK-like_dom_sf"/>
</dbReference>
<gene>
    <name evidence="2" type="ORF">LCGC14_0692130</name>
</gene>
<dbReference type="EMBL" id="LAZR01001445">
    <property type="protein sequence ID" value="KKN44533.1"/>
    <property type="molecule type" value="Genomic_DNA"/>
</dbReference>
<feature type="domain" description="PD-(D/E)XK endonuclease-like" evidence="1">
    <location>
        <begin position="94"/>
        <end position="259"/>
    </location>
</feature>